<dbReference type="OrthoDB" id="5294247at2"/>
<dbReference type="InterPro" id="IPR009351">
    <property type="entry name" value="AlkZ-like"/>
</dbReference>
<dbReference type="RefSeq" id="WP_011495084.1">
    <property type="nucleotide sequence ID" value="NC_007954.1"/>
</dbReference>
<protein>
    <recommendedName>
        <fullName evidence="3">Winged helix DNA-binding domain-containing protein</fullName>
    </recommendedName>
</protein>
<dbReference type="STRING" id="318161.Sden_0629"/>
<name>Q12RK7_SHEDO</name>
<dbReference type="HOGENOM" id="CLU_749937_0_0_6"/>
<dbReference type="Proteomes" id="UP000001982">
    <property type="component" value="Chromosome"/>
</dbReference>
<keyword evidence="2" id="KW-1185">Reference proteome</keyword>
<evidence type="ECO:0008006" key="3">
    <source>
        <dbReference type="Google" id="ProtNLM"/>
    </source>
</evidence>
<dbReference type="Pfam" id="PF06224">
    <property type="entry name" value="AlkZ-like"/>
    <property type="match status" value="1"/>
</dbReference>
<dbReference type="EMBL" id="CP000302">
    <property type="protein sequence ID" value="ABE53919.1"/>
    <property type="molecule type" value="Genomic_DNA"/>
</dbReference>
<dbReference type="eggNOG" id="ENOG5030IR2">
    <property type="taxonomic scope" value="Bacteria"/>
</dbReference>
<proteinExistence type="predicted"/>
<gene>
    <name evidence="1" type="ordered locus">Sden_0629</name>
</gene>
<sequence length="367" mass="40304">MSSSKAQRVGLTNESLAQWIVSEHFERFSEATVVDMAEAYVGLYSNRPTSWLAFLARNQSSELTTAIAMETAPSVVRVPGMRRSKFLLPQSLAATVFAATRLALIKHEWRLQEVGLTLADYQKMLPELIEITSKGPVQLKDIGAALGLIGSQASILTTVATYDGALIRVPSSNLWSNRWLYVAAADEFLSALELNMDLEKCQQAIADRYIEHYGPVSIDDLAWWLAVSKKTARALIAGSGAKEFLPGMWISPTRQERLELHISHPSKAPSTEVRFLPAWDPLLMGYSPGSQQRQCLGLDLIGGFDSAGNGRPVVMLGGQAVATWKSSLSGSKRSISLEHTHCSENQRKVIEAATSVWAEKIGVNYNR</sequence>
<evidence type="ECO:0000313" key="1">
    <source>
        <dbReference type="EMBL" id="ABE53919.1"/>
    </source>
</evidence>
<accession>Q12RK7</accession>
<dbReference type="AlphaFoldDB" id="Q12RK7"/>
<organism evidence="1 2">
    <name type="scientific">Shewanella denitrificans (strain OS217 / ATCC BAA-1090 / DSM 15013)</name>
    <dbReference type="NCBI Taxonomy" id="318161"/>
    <lineage>
        <taxon>Bacteria</taxon>
        <taxon>Pseudomonadati</taxon>
        <taxon>Pseudomonadota</taxon>
        <taxon>Gammaproteobacteria</taxon>
        <taxon>Alteromonadales</taxon>
        <taxon>Shewanellaceae</taxon>
        <taxon>Shewanella</taxon>
    </lineage>
</organism>
<evidence type="ECO:0000313" key="2">
    <source>
        <dbReference type="Proteomes" id="UP000001982"/>
    </source>
</evidence>
<dbReference type="PANTHER" id="PTHR38479">
    <property type="entry name" value="LMO0824 PROTEIN"/>
    <property type="match status" value="1"/>
</dbReference>
<dbReference type="PANTHER" id="PTHR38479:SF2">
    <property type="entry name" value="WINGED HELIX DNA-BINDING DOMAIN-CONTAINING PROTEIN"/>
    <property type="match status" value="1"/>
</dbReference>
<reference evidence="1 2" key="1">
    <citation type="submission" date="2006-03" db="EMBL/GenBank/DDBJ databases">
        <title>Complete sequence of Shewanella denitrificans OS217.</title>
        <authorList>
            <consortium name="US DOE Joint Genome Institute"/>
            <person name="Copeland A."/>
            <person name="Lucas S."/>
            <person name="Lapidus A."/>
            <person name="Barry K."/>
            <person name="Detter J.C."/>
            <person name="Glavina del Rio T."/>
            <person name="Hammon N."/>
            <person name="Israni S."/>
            <person name="Dalin E."/>
            <person name="Tice H."/>
            <person name="Pitluck S."/>
            <person name="Brettin T."/>
            <person name="Bruce D."/>
            <person name="Han C."/>
            <person name="Tapia R."/>
            <person name="Gilna P."/>
            <person name="Kiss H."/>
            <person name="Schmutz J."/>
            <person name="Larimer F."/>
            <person name="Land M."/>
            <person name="Hauser L."/>
            <person name="Kyrpides N."/>
            <person name="Lykidis A."/>
            <person name="Richardson P."/>
        </authorList>
    </citation>
    <scope>NUCLEOTIDE SEQUENCE [LARGE SCALE GENOMIC DNA]</scope>
    <source>
        <strain evidence="2">OS217 / ATCC BAA-1090 / DSM 15013</strain>
    </source>
</reference>
<dbReference type="KEGG" id="sdn:Sden_0629"/>